<dbReference type="GO" id="GO:0015035">
    <property type="term" value="F:protein-disulfide reductase activity"/>
    <property type="evidence" value="ECO:0007669"/>
    <property type="project" value="UniProtKB-UniRule"/>
</dbReference>
<dbReference type="InterPro" id="IPR005746">
    <property type="entry name" value="Thioredoxin"/>
</dbReference>
<sequence length="105" mass="11681">MEYKFTKENFQEEVLNSKQPVLVDMFATWCGPCKMMGPVVEELAEEYDGQVKVGKVDIDADSELAAQYGVMSVPTFLVFKDGQVADKIIGAVPKEILKEAMDKAK</sequence>
<dbReference type="PANTHER" id="PTHR45663">
    <property type="entry name" value="GEO12009P1"/>
    <property type="match status" value="1"/>
</dbReference>
<organism evidence="12 13">
    <name type="scientific">Anaerostipes butyraticus</name>
    <dbReference type="NCBI Taxonomy" id="645466"/>
    <lineage>
        <taxon>Bacteria</taxon>
        <taxon>Bacillati</taxon>
        <taxon>Bacillota</taxon>
        <taxon>Clostridia</taxon>
        <taxon>Lachnospirales</taxon>
        <taxon>Lachnospiraceae</taxon>
        <taxon>Anaerostipes</taxon>
    </lineage>
</organism>
<dbReference type="EMBL" id="BLYI01000075">
    <property type="protein sequence ID" value="GFO86759.1"/>
    <property type="molecule type" value="Genomic_DNA"/>
</dbReference>
<dbReference type="InterPro" id="IPR036249">
    <property type="entry name" value="Thioredoxin-like_sf"/>
</dbReference>
<feature type="site" description="Contributes to redox potential value" evidence="9">
    <location>
        <position position="32"/>
    </location>
</feature>
<comment type="similarity">
    <text evidence="1 8">Belongs to the thioredoxin family.</text>
</comment>
<feature type="site" description="Deprotonates C-terminal active site Cys" evidence="9">
    <location>
        <position position="24"/>
    </location>
</feature>
<comment type="caution">
    <text evidence="12">The sequence shown here is derived from an EMBL/GenBank/DDBJ whole genome shotgun (WGS) entry which is preliminary data.</text>
</comment>
<dbReference type="GO" id="GO:0005829">
    <property type="term" value="C:cytosol"/>
    <property type="evidence" value="ECO:0007669"/>
    <property type="project" value="TreeGrafter"/>
</dbReference>
<dbReference type="PRINTS" id="PR00421">
    <property type="entry name" value="THIOREDOXIN"/>
</dbReference>
<reference evidence="12" key="1">
    <citation type="submission" date="2020-06" db="EMBL/GenBank/DDBJ databases">
        <title>Characterization of fructooligosaccharide metabolism and fructooligosaccharide-degrading enzymes in human commensal butyrate producers.</title>
        <authorList>
            <person name="Tanno H."/>
            <person name="Fujii T."/>
            <person name="Hirano K."/>
            <person name="Maeno S."/>
            <person name="Tonozuka T."/>
            <person name="Sakamoto M."/>
            <person name="Ohkuma M."/>
            <person name="Tochio T."/>
            <person name="Endo A."/>
        </authorList>
    </citation>
    <scope>NUCLEOTIDE SEQUENCE</scope>
    <source>
        <strain evidence="12">JCM 17466</strain>
    </source>
</reference>
<name>A0A916QDU2_9FIRM</name>
<dbReference type="PROSITE" id="PS00194">
    <property type="entry name" value="THIOREDOXIN_1"/>
    <property type="match status" value="1"/>
</dbReference>
<dbReference type="Proteomes" id="UP000613208">
    <property type="component" value="Unassembled WGS sequence"/>
</dbReference>
<protein>
    <recommendedName>
        <fullName evidence="2 7">Thioredoxin</fullName>
    </recommendedName>
</protein>
<feature type="active site" description="Nucleophile" evidence="9">
    <location>
        <position position="33"/>
    </location>
</feature>
<feature type="domain" description="Thioredoxin" evidence="11">
    <location>
        <begin position="1"/>
        <end position="105"/>
    </location>
</feature>
<evidence type="ECO:0000256" key="2">
    <source>
        <dbReference type="ARBA" id="ARBA00020570"/>
    </source>
</evidence>
<dbReference type="FunFam" id="3.40.30.10:FF:000001">
    <property type="entry name" value="Thioredoxin"/>
    <property type="match status" value="1"/>
</dbReference>
<feature type="site" description="Contributes to redox potential value" evidence="9">
    <location>
        <position position="31"/>
    </location>
</feature>
<evidence type="ECO:0000256" key="6">
    <source>
        <dbReference type="ARBA" id="ARBA00023284"/>
    </source>
</evidence>
<dbReference type="Gene3D" id="3.40.30.10">
    <property type="entry name" value="Glutaredoxin"/>
    <property type="match status" value="1"/>
</dbReference>
<evidence type="ECO:0000256" key="3">
    <source>
        <dbReference type="ARBA" id="ARBA00022448"/>
    </source>
</evidence>
<keyword evidence="5 10" id="KW-1015">Disulfide bond</keyword>
<evidence type="ECO:0000256" key="4">
    <source>
        <dbReference type="ARBA" id="ARBA00022982"/>
    </source>
</evidence>
<evidence type="ECO:0000256" key="7">
    <source>
        <dbReference type="NCBIfam" id="TIGR01068"/>
    </source>
</evidence>
<evidence type="ECO:0000256" key="5">
    <source>
        <dbReference type="ARBA" id="ARBA00023157"/>
    </source>
</evidence>
<dbReference type="NCBIfam" id="TIGR01068">
    <property type="entry name" value="thioredoxin"/>
    <property type="match status" value="1"/>
</dbReference>
<proteinExistence type="inferred from homology"/>
<dbReference type="AlphaFoldDB" id="A0A916QDU2"/>
<dbReference type="RefSeq" id="WP_201312402.1">
    <property type="nucleotide sequence ID" value="NZ_BLYI01000075.1"/>
</dbReference>
<dbReference type="InterPro" id="IPR013766">
    <property type="entry name" value="Thioredoxin_domain"/>
</dbReference>
<dbReference type="PIRSF" id="PIRSF000077">
    <property type="entry name" value="Thioredoxin"/>
    <property type="match status" value="1"/>
</dbReference>
<evidence type="ECO:0000256" key="1">
    <source>
        <dbReference type="ARBA" id="ARBA00008987"/>
    </source>
</evidence>
<dbReference type="InterPro" id="IPR017937">
    <property type="entry name" value="Thioredoxin_CS"/>
</dbReference>
<evidence type="ECO:0000313" key="12">
    <source>
        <dbReference type="EMBL" id="GFO86759.1"/>
    </source>
</evidence>
<evidence type="ECO:0000256" key="9">
    <source>
        <dbReference type="PIRSR" id="PIRSR000077-1"/>
    </source>
</evidence>
<accession>A0A916QDU2</accession>
<dbReference type="Pfam" id="PF00085">
    <property type="entry name" value="Thioredoxin"/>
    <property type="match status" value="1"/>
</dbReference>
<dbReference type="SUPFAM" id="SSF52833">
    <property type="entry name" value="Thioredoxin-like"/>
    <property type="match status" value="1"/>
</dbReference>
<gene>
    <name evidence="12" type="primary">trx</name>
    <name evidence="12" type="ORF">ANBU17_31060</name>
</gene>
<evidence type="ECO:0000256" key="8">
    <source>
        <dbReference type="PIRNR" id="PIRNR000077"/>
    </source>
</evidence>
<feature type="disulfide bond" description="Redox-active" evidence="10">
    <location>
        <begin position="30"/>
        <end position="33"/>
    </location>
</feature>
<evidence type="ECO:0000259" key="11">
    <source>
        <dbReference type="PROSITE" id="PS51352"/>
    </source>
</evidence>
<dbReference type="CDD" id="cd02947">
    <property type="entry name" value="TRX_family"/>
    <property type="match status" value="1"/>
</dbReference>
<dbReference type="PROSITE" id="PS51352">
    <property type="entry name" value="THIOREDOXIN_2"/>
    <property type="match status" value="1"/>
</dbReference>
<dbReference type="PANTHER" id="PTHR45663:SF11">
    <property type="entry name" value="GEO12009P1"/>
    <property type="match status" value="1"/>
</dbReference>
<keyword evidence="4" id="KW-0249">Electron transport</keyword>
<keyword evidence="3" id="KW-0813">Transport</keyword>
<evidence type="ECO:0000256" key="10">
    <source>
        <dbReference type="PIRSR" id="PIRSR000077-4"/>
    </source>
</evidence>
<keyword evidence="6 10" id="KW-0676">Redox-active center</keyword>
<keyword evidence="13" id="KW-1185">Reference proteome</keyword>
<dbReference type="GO" id="GO:0045454">
    <property type="term" value="P:cell redox homeostasis"/>
    <property type="evidence" value="ECO:0007669"/>
    <property type="project" value="TreeGrafter"/>
</dbReference>
<evidence type="ECO:0000313" key="13">
    <source>
        <dbReference type="Proteomes" id="UP000613208"/>
    </source>
</evidence>
<feature type="active site" description="Nucleophile" evidence="9">
    <location>
        <position position="30"/>
    </location>
</feature>